<keyword evidence="1" id="KW-0547">Nucleotide-binding</keyword>
<dbReference type="InterPro" id="IPR050198">
    <property type="entry name" value="Non-receptor_tyrosine_kinases"/>
</dbReference>
<dbReference type="PROSITE" id="PS50011">
    <property type="entry name" value="PROTEIN_KINASE_DOM"/>
    <property type="match status" value="1"/>
</dbReference>
<evidence type="ECO:0000313" key="4">
    <source>
        <dbReference type="EMBL" id="CAD2203394.1"/>
    </source>
</evidence>
<dbReference type="AlphaFoldDB" id="A0A6V7XVQ6"/>
<dbReference type="Proteomes" id="UP000580250">
    <property type="component" value="Unassembled WGS sequence"/>
</dbReference>
<organism evidence="4 5">
    <name type="scientific">Meloidogyne enterolobii</name>
    <name type="common">Root-knot nematode worm</name>
    <name type="synonym">Meloidogyne mayaguensis</name>
    <dbReference type="NCBI Taxonomy" id="390850"/>
    <lineage>
        <taxon>Eukaryota</taxon>
        <taxon>Metazoa</taxon>
        <taxon>Ecdysozoa</taxon>
        <taxon>Nematoda</taxon>
        <taxon>Chromadorea</taxon>
        <taxon>Rhabditida</taxon>
        <taxon>Tylenchina</taxon>
        <taxon>Tylenchomorpha</taxon>
        <taxon>Tylenchoidea</taxon>
        <taxon>Meloidogynidae</taxon>
        <taxon>Meloidogyninae</taxon>
        <taxon>Meloidogyne</taxon>
    </lineage>
</organism>
<reference evidence="4 5" key="1">
    <citation type="submission" date="2020-08" db="EMBL/GenBank/DDBJ databases">
        <authorList>
            <person name="Koutsovoulos G."/>
            <person name="Danchin GJ E."/>
        </authorList>
    </citation>
    <scope>NUCLEOTIDE SEQUENCE [LARGE SCALE GENOMIC DNA]</scope>
</reference>
<dbReference type="InterPro" id="IPR000719">
    <property type="entry name" value="Prot_kinase_dom"/>
</dbReference>
<comment type="caution">
    <text evidence="4">The sequence shown here is derived from an EMBL/GenBank/DDBJ whole genome shotgun (WGS) entry which is preliminary data.</text>
</comment>
<dbReference type="InterPro" id="IPR011009">
    <property type="entry name" value="Kinase-like_dom_sf"/>
</dbReference>
<dbReference type="Pfam" id="PF07714">
    <property type="entry name" value="PK_Tyr_Ser-Thr"/>
    <property type="match status" value="1"/>
</dbReference>
<dbReference type="InterPro" id="IPR001245">
    <property type="entry name" value="Ser-Thr/Tyr_kinase_cat_dom"/>
</dbReference>
<dbReference type="SUPFAM" id="SSF55550">
    <property type="entry name" value="SH2 domain"/>
    <property type="match status" value="1"/>
</dbReference>
<name>A0A6V7XVQ6_MELEN</name>
<dbReference type="EMBL" id="CAJEWN010002383">
    <property type="protein sequence ID" value="CAD2203394.1"/>
    <property type="molecule type" value="Genomic_DNA"/>
</dbReference>
<evidence type="ECO:0000256" key="2">
    <source>
        <dbReference type="ARBA" id="ARBA00022840"/>
    </source>
</evidence>
<keyword evidence="2" id="KW-0067">ATP-binding</keyword>
<gene>
    <name evidence="4" type="ORF">MENT_LOCUS57083</name>
</gene>
<dbReference type="SUPFAM" id="SSF56112">
    <property type="entry name" value="Protein kinase-like (PK-like)"/>
    <property type="match status" value="1"/>
</dbReference>
<evidence type="ECO:0000256" key="1">
    <source>
        <dbReference type="ARBA" id="ARBA00022741"/>
    </source>
</evidence>
<sequence>MDILTIDFPMQTLDAFKFSLMNCSFFHGPKSLSFDETKELLEKNGDFLIQDYRDLQLLLSVKVYGKIQEFVVEIVQECGQLLFSFLNENFNRLEDLVLAFSSGRDTCYIQTREGDQFQLIRPIKRRKFAGRFGYGECLNIRDSVQPNKIEPAFVRILRHDFSCSKQVEDDLEKLIEIKHRNLVRVLDFFILHSCSYNGSPLIFVRFDQIAKATSLFDRLFDLQNVLSSRQYIKWGYQAAKGLNFLMDRGILHKRLTARSCLLDNMENLRLSDFWTENDPGDLNLFQRNLPNSISQRTIMFSDGWRYLPAETLINNQFDCTSQVWTFGLLIWQIYTHHQFGNRIIYSSMEEFLSLTAGRDDPYFMPGHLNKKESQQGMPEHKIIPSALLPDRSERPYFSEIFRILECEKRILDLAHVIGRFF</sequence>
<dbReference type="Gene3D" id="1.10.510.10">
    <property type="entry name" value="Transferase(Phosphotransferase) domain 1"/>
    <property type="match status" value="1"/>
</dbReference>
<feature type="domain" description="Protein kinase" evidence="3">
    <location>
        <begin position="123"/>
        <end position="410"/>
    </location>
</feature>
<dbReference type="GO" id="GO:0005524">
    <property type="term" value="F:ATP binding"/>
    <property type="evidence" value="ECO:0007669"/>
    <property type="project" value="UniProtKB-KW"/>
</dbReference>
<dbReference type="InterPro" id="IPR036860">
    <property type="entry name" value="SH2_dom_sf"/>
</dbReference>
<evidence type="ECO:0000259" key="3">
    <source>
        <dbReference type="PROSITE" id="PS50011"/>
    </source>
</evidence>
<dbReference type="OrthoDB" id="5862851at2759"/>
<protein>
    <recommendedName>
        <fullName evidence="3">Protein kinase domain-containing protein</fullName>
    </recommendedName>
</protein>
<dbReference type="Gene3D" id="3.30.505.10">
    <property type="entry name" value="SH2 domain"/>
    <property type="match status" value="1"/>
</dbReference>
<dbReference type="PANTHER" id="PTHR24418">
    <property type="entry name" value="TYROSINE-PROTEIN KINASE"/>
    <property type="match status" value="1"/>
</dbReference>
<evidence type="ECO:0000313" key="5">
    <source>
        <dbReference type="Proteomes" id="UP000580250"/>
    </source>
</evidence>
<accession>A0A6V7XVQ6</accession>
<dbReference type="GO" id="GO:0004672">
    <property type="term" value="F:protein kinase activity"/>
    <property type="evidence" value="ECO:0007669"/>
    <property type="project" value="InterPro"/>
</dbReference>
<proteinExistence type="predicted"/>